<dbReference type="Proteomes" id="UP000681967">
    <property type="component" value="Unassembled WGS sequence"/>
</dbReference>
<feature type="non-terminal residue" evidence="1">
    <location>
        <position position="1"/>
    </location>
</feature>
<sequence>KLAEFIRDRFIGRVIKDIRESAQLSSSTTAADRNRLAD</sequence>
<evidence type="ECO:0000313" key="1">
    <source>
        <dbReference type="EMBL" id="CAF3948646.1"/>
    </source>
</evidence>
<dbReference type="EMBL" id="CAJOBH010003348">
    <property type="protein sequence ID" value="CAF3948646.1"/>
    <property type="molecule type" value="Genomic_DNA"/>
</dbReference>
<name>A0A8S2MEP4_9BILA</name>
<gene>
    <name evidence="1" type="ORF">BYL167_LOCUS10902</name>
</gene>
<protein>
    <submittedName>
        <fullName evidence="1">Uncharacterized protein</fullName>
    </submittedName>
</protein>
<organism evidence="1 2">
    <name type="scientific">Rotaria magnacalcarata</name>
    <dbReference type="NCBI Taxonomy" id="392030"/>
    <lineage>
        <taxon>Eukaryota</taxon>
        <taxon>Metazoa</taxon>
        <taxon>Spiralia</taxon>
        <taxon>Gnathifera</taxon>
        <taxon>Rotifera</taxon>
        <taxon>Eurotatoria</taxon>
        <taxon>Bdelloidea</taxon>
        <taxon>Philodinida</taxon>
        <taxon>Philodinidae</taxon>
        <taxon>Rotaria</taxon>
    </lineage>
</organism>
<evidence type="ECO:0000313" key="2">
    <source>
        <dbReference type="Proteomes" id="UP000681967"/>
    </source>
</evidence>
<dbReference type="AlphaFoldDB" id="A0A8S2MEP4"/>
<reference evidence="1" key="1">
    <citation type="submission" date="2021-02" db="EMBL/GenBank/DDBJ databases">
        <authorList>
            <person name="Nowell W R."/>
        </authorList>
    </citation>
    <scope>NUCLEOTIDE SEQUENCE</scope>
</reference>
<comment type="caution">
    <text evidence="1">The sequence shown here is derived from an EMBL/GenBank/DDBJ whole genome shotgun (WGS) entry which is preliminary data.</text>
</comment>
<accession>A0A8S2MEP4</accession>
<proteinExistence type="predicted"/>